<dbReference type="EMBL" id="VSSQ01035941">
    <property type="protein sequence ID" value="MPM88300.1"/>
    <property type="molecule type" value="Genomic_DNA"/>
</dbReference>
<reference evidence="2" key="1">
    <citation type="submission" date="2019-08" db="EMBL/GenBank/DDBJ databases">
        <authorList>
            <person name="Kucharzyk K."/>
            <person name="Murdoch R.W."/>
            <person name="Higgins S."/>
            <person name="Loffler F."/>
        </authorList>
    </citation>
    <scope>NUCLEOTIDE SEQUENCE</scope>
</reference>
<comment type="caution">
    <text evidence="2">The sequence shown here is derived from an EMBL/GenBank/DDBJ whole genome shotgun (WGS) entry which is preliminary data.</text>
</comment>
<name>A0A645DFP2_9ZZZZ</name>
<proteinExistence type="predicted"/>
<evidence type="ECO:0000313" key="2">
    <source>
        <dbReference type="EMBL" id="MPM88300.1"/>
    </source>
</evidence>
<feature type="region of interest" description="Disordered" evidence="1">
    <location>
        <begin position="1"/>
        <end position="37"/>
    </location>
</feature>
<dbReference type="AlphaFoldDB" id="A0A645DFP2"/>
<protein>
    <submittedName>
        <fullName evidence="2">Uncharacterized protein</fullName>
    </submittedName>
</protein>
<evidence type="ECO:0000256" key="1">
    <source>
        <dbReference type="SAM" id="MobiDB-lite"/>
    </source>
</evidence>
<gene>
    <name evidence="2" type="ORF">SDC9_135402</name>
</gene>
<accession>A0A645DFP2</accession>
<sequence>MIWPMTAPGPSSGDRNGREAMKPRAISPQPVPASGVSRLENQLPKPEALMMPISIATKPMKGMTVPSMVCTASRAAW</sequence>
<organism evidence="2">
    <name type="scientific">bioreactor metagenome</name>
    <dbReference type="NCBI Taxonomy" id="1076179"/>
    <lineage>
        <taxon>unclassified sequences</taxon>
        <taxon>metagenomes</taxon>
        <taxon>ecological metagenomes</taxon>
    </lineage>
</organism>